<evidence type="ECO:0000313" key="4">
    <source>
        <dbReference type="Proteomes" id="UP000648535"/>
    </source>
</evidence>
<dbReference type="InterPro" id="IPR000086">
    <property type="entry name" value="NUDIX_hydrolase_dom"/>
</dbReference>
<comment type="caution">
    <text evidence="3">The sequence shown here is derived from an EMBL/GenBank/DDBJ whole genome shotgun (WGS) entry which is preliminary data.</text>
</comment>
<dbReference type="PANTHER" id="PTHR11839:SF31">
    <property type="entry name" value="ADP-RIBOSE PYROPHOSPHATASE"/>
    <property type="match status" value="1"/>
</dbReference>
<dbReference type="Proteomes" id="UP000648535">
    <property type="component" value="Unassembled WGS sequence"/>
</dbReference>
<sequence length="214" mass="23628">MLARTAPPVRCGVASLPDGRAWIDHVTDAPIADEPISFDVTDSEVVYEGVVWNVKRDTVAYGDGSMVREYIDHTGAVAVYAEDDEGRVLVIQQYRHPVRVRDWELPAGLLDHPGEDHLVAAKRELAEEADVEADEWEHLVTYNTSSGGSDEFLEVYRARGIRATASAFEREAEEADIVKRWVPREELVAAILDGRLHNSGLVVAVLAADAAARR</sequence>
<evidence type="ECO:0000259" key="2">
    <source>
        <dbReference type="PROSITE" id="PS51462"/>
    </source>
</evidence>
<dbReference type="GO" id="GO:0016787">
    <property type="term" value="F:hydrolase activity"/>
    <property type="evidence" value="ECO:0007669"/>
    <property type="project" value="UniProtKB-KW"/>
</dbReference>
<gene>
    <name evidence="3" type="ORF">GCM10009769_32960</name>
</gene>
<dbReference type="Pfam" id="PF00293">
    <property type="entry name" value="NUDIX"/>
    <property type="match status" value="1"/>
</dbReference>
<dbReference type="GO" id="GO:0019693">
    <property type="term" value="P:ribose phosphate metabolic process"/>
    <property type="evidence" value="ECO:0007669"/>
    <property type="project" value="TreeGrafter"/>
</dbReference>
<evidence type="ECO:0000313" key="3">
    <source>
        <dbReference type="EMBL" id="GGL12373.1"/>
    </source>
</evidence>
<dbReference type="EMBL" id="BMOI01000019">
    <property type="protein sequence ID" value="GGL12373.1"/>
    <property type="molecule type" value="Genomic_DNA"/>
</dbReference>
<feature type="domain" description="Nudix hydrolase" evidence="2">
    <location>
        <begin position="72"/>
        <end position="209"/>
    </location>
</feature>
<dbReference type="GO" id="GO:0006753">
    <property type="term" value="P:nucleoside phosphate metabolic process"/>
    <property type="evidence" value="ECO:0007669"/>
    <property type="project" value="TreeGrafter"/>
</dbReference>
<proteinExistence type="predicted"/>
<dbReference type="PROSITE" id="PS51462">
    <property type="entry name" value="NUDIX"/>
    <property type="match status" value="1"/>
</dbReference>
<evidence type="ECO:0000256" key="1">
    <source>
        <dbReference type="ARBA" id="ARBA00022801"/>
    </source>
</evidence>
<dbReference type="CDD" id="cd24158">
    <property type="entry name" value="NUDIX_ADPRase_Rv1700"/>
    <property type="match status" value="1"/>
</dbReference>
<dbReference type="Gene3D" id="3.90.79.10">
    <property type="entry name" value="Nucleoside Triphosphate Pyrophosphohydrolase"/>
    <property type="match status" value="1"/>
</dbReference>
<organism evidence="3 4">
    <name type="scientific">Curtobacterium luteum</name>
    <dbReference type="NCBI Taxonomy" id="33881"/>
    <lineage>
        <taxon>Bacteria</taxon>
        <taxon>Bacillati</taxon>
        <taxon>Actinomycetota</taxon>
        <taxon>Actinomycetes</taxon>
        <taxon>Micrococcales</taxon>
        <taxon>Microbacteriaceae</taxon>
        <taxon>Curtobacterium</taxon>
    </lineage>
</organism>
<reference evidence="3" key="1">
    <citation type="journal article" date="2014" name="Int. J. Syst. Evol. Microbiol.">
        <title>Complete genome sequence of Corynebacterium casei LMG S-19264T (=DSM 44701T), isolated from a smear-ripened cheese.</title>
        <authorList>
            <consortium name="US DOE Joint Genome Institute (JGI-PGF)"/>
            <person name="Walter F."/>
            <person name="Albersmeier A."/>
            <person name="Kalinowski J."/>
            <person name="Ruckert C."/>
        </authorList>
    </citation>
    <scope>NUCLEOTIDE SEQUENCE</scope>
    <source>
        <strain evidence="3">JCM 1480</strain>
    </source>
</reference>
<dbReference type="PANTHER" id="PTHR11839">
    <property type="entry name" value="UDP/ADP-SUGAR PYROPHOSPHATASE"/>
    <property type="match status" value="1"/>
</dbReference>
<keyword evidence="1 3" id="KW-0378">Hydrolase</keyword>
<dbReference type="AlphaFoldDB" id="A0A8H9GEL2"/>
<name>A0A8H9GEL2_9MICO</name>
<dbReference type="SUPFAM" id="SSF55811">
    <property type="entry name" value="Nudix"/>
    <property type="match status" value="1"/>
</dbReference>
<dbReference type="GO" id="GO:0005829">
    <property type="term" value="C:cytosol"/>
    <property type="evidence" value="ECO:0007669"/>
    <property type="project" value="TreeGrafter"/>
</dbReference>
<reference evidence="3" key="2">
    <citation type="submission" date="2020-09" db="EMBL/GenBank/DDBJ databases">
        <authorList>
            <person name="Sun Q."/>
            <person name="Ohkuma M."/>
        </authorList>
    </citation>
    <scope>NUCLEOTIDE SEQUENCE</scope>
    <source>
        <strain evidence="3">JCM 1480</strain>
    </source>
</reference>
<protein>
    <submittedName>
        <fullName evidence="3">NUDIX hydrolase</fullName>
    </submittedName>
</protein>
<dbReference type="InterPro" id="IPR015797">
    <property type="entry name" value="NUDIX_hydrolase-like_dom_sf"/>
</dbReference>
<accession>A0A8H9GEL2</accession>